<evidence type="ECO:0000313" key="5">
    <source>
        <dbReference type="EMBL" id="QQE73057.1"/>
    </source>
</evidence>
<dbReference type="EMBL" id="CP073708">
    <property type="protein sequence ID" value="QUO40135.1"/>
    <property type="molecule type" value="Genomic_DNA"/>
</dbReference>
<comment type="similarity">
    <text evidence="1">Belongs to the CdaR family.</text>
</comment>
<dbReference type="Pfam" id="PF17853">
    <property type="entry name" value="GGDEF_2"/>
    <property type="match status" value="1"/>
</dbReference>
<accession>A0A7T5EI42</accession>
<dbReference type="InterPro" id="IPR051448">
    <property type="entry name" value="CdaR-like_regulators"/>
</dbReference>
<feature type="domain" description="Purine catabolism PurC-like" evidence="2">
    <location>
        <begin position="7"/>
        <end position="126"/>
    </location>
</feature>
<protein>
    <submittedName>
        <fullName evidence="5">PucR family transcriptional regulator ligand-binding domain-containing protein</fullName>
    </submittedName>
</protein>
<dbReference type="RefSeq" id="WP_198826688.1">
    <property type="nucleotide sequence ID" value="NZ_CP066308.1"/>
</dbReference>
<feature type="domain" description="PucR C-terminal helix-turn-helix" evidence="3">
    <location>
        <begin position="449"/>
        <end position="507"/>
    </location>
</feature>
<organism evidence="5 7">
    <name type="scientific">Brevibacillus composti</name>
    <dbReference type="NCBI Taxonomy" id="2796470"/>
    <lineage>
        <taxon>Bacteria</taxon>
        <taxon>Bacillati</taxon>
        <taxon>Bacillota</taxon>
        <taxon>Bacilli</taxon>
        <taxon>Bacillales</taxon>
        <taxon>Paenibacillaceae</taxon>
        <taxon>Brevibacillus</taxon>
    </lineage>
</organism>
<dbReference type="EMBL" id="CP066308">
    <property type="protein sequence ID" value="QQE73057.1"/>
    <property type="molecule type" value="Genomic_DNA"/>
</dbReference>
<evidence type="ECO:0000259" key="2">
    <source>
        <dbReference type="Pfam" id="PF07905"/>
    </source>
</evidence>
<dbReference type="InterPro" id="IPR042070">
    <property type="entry name" value="PucR_C-HTH_sf"/>
</dbReference>
<dbReference type="InterPro" id="IPR012914">
    <property type="entry name" value="PucR_dom"/>
</dbReference>
<reference evidence="5 7" key="1">
    <citation type="submission" date="2020-12" db="EMBL/GenBank/DDBJ databases">
        <title>strain FJAT-54423T represents a novel species of the genus Brevibacillus.</title>
        <authorList>
            <person name="Tang R."/>
        </authorList>
    </citation>
    <scope>NUCLEOTIDE SEQUENCE [LARGE SCALE GENOMIC DNA]</scope>
    <source>
        <strain evidence="5 7">FJAT-54423</strain>
    </source>
</reference>
<dbReference type="AlphaFoldDB" id="A0A7T5EI42"/>
<evidence type="ECO:0000259" key="4">
    <source>
        <dbReference type="Pfam" id="PF17853"/>
    </source>
</evidence>
<reference evidence="6" key="2">
    <citation type="submission" date="2021-04" db="EMBL/GenBank/DDBJ databases">
        <title>Brevibacillus composti FJAT-54423, complete genome.</title>
        <authorList>
            <person name="Tang R."/>
        </authorList>
    </citation>
    <scope>NUCLEOTIDE SEQUENCE</scope>
    <source>
        <strain evidence="6">FJAT-54424</strain>
    </source>
</reference>
<dbReference type="InterPro" id="IPR041522">
    <property type="entry name" value="CdaR_GGDEF"/>
</dbReference>
<gene>
    <name evidence="5" type="ORF">JD108_14075</name>
    <name evidence="6" type="ORF">KDJ56_14020</name>
</gene>
<proteinExistence type="inferred from homology"/>
<dbReference type="KEGG" id="bcop:JD108_14075"/>
<sequence length="519" mass="58906">MTITIREALQLPDMVHIRLVGGAGGIDTPIRWVTIVEVLEDVGRLQEGEFLITTGFGLADNEKRRASLIPALAERKLSGIAFHTGFYLREIPPDLIEQADRYQLPLMEIPVELNFSTITKAILQPIINRQFETLAYSQAIHTQMIEAALSRGGLPAIVDKLAALTGGRVSLTDALGFKVYGQQEGDDASHAEKRQEQERVQTHSVEIRAHREMFGSLRLSKPQSEWKELDDVALQHAATLCAMEYIKENAVAATEWRLKGDFVEELLSGKEIPQAELESRCRMLGYPLTGSHLVAAIQVDETPERPGSMLHQTCITLMKRLFDPHKRSFLLRERPSSLLFIVPHDPVSLQLLEQFAARWDRLEHGGALRLALSSPRGSLTELKDAAEEASFALQAYPLLAQSPALLSYQQMRGYQFLFPYHQHPERLEALWRPLLDALLGYDSKHHHQLLETLDMYLKHNGNGLKTAQALYIHRHTLTYRLAQIREKTGFDLDDAHQRWQLQLALMARRLQEMLYPETM</sequence>
<evidence type="ECO:0000259" key="3">
    <source>
        <dbReference type="Pfam" id="PF13556"/>
    </source>
</evidence>
<dbReference type="Pfam" id="PF07905">
    <property type="entry name" value="PucR"/>
    <property type="match status" value="1"/>
</dbReference>
<dbReference type="InterPro" id="IPR025736">
    <property type="entry name" value="PucR_C-HTH_dom"/>
</dbReference>
<dbReference type="Pfam" id="PF13556">
    <property type="entry name" value="HTH_30"/>
    <property type="match status" value="1"/>
</dbReference>
<evidence type="ECO:0000313" key="7">
    <source>
        <dbReference type="Proteomes" id="UP000595847"/>
    </source>
</evidence>
<feature type="domain" description="CdaR GGDEF-like" evidence="4">
    <location>
        <begin position="273"/>
        <end position="395"/>
    </location>
</feature>
<dbReference type="Proteomes" id="UP000677234">
    <property type="component" value="Chromosome"/>
</dbReference>
<name>A0A7T5EI42_9BACL</name>
<dbReference type="PANTHER" id="PTHR33744:SF1">
    <property type="entry name" value="DNA-BINDING TRANSCRIPTIONAL ACTIVATOR ADER"/>
    <property type="match status" value="1"/>
</dbReference>
<dbReference type="Proteomes" id="UP000595847">
    <property type="component" value="Chromosome"/>
</dbReference>
<keyword evidence="8" id="KW-1185">Reference proteome</keyword>
<dbReference type="PANTHER" id="PTHR33744">
    <property type="entry name" value="CARBOHYDRATE DIACID REGULATOR"/>
    <property type="match status" value="1"/>
</dbReference>
<dbReference type="Gene3D" id="1.10.10.2840">
    <property type="entry name" value="PucR C-terminal helix-turn-helix domain"/>
    <property type="match status" value="1"/>
</dbReference>
<evidence type="ECO:0000313" key="8">
    <source>
        <dbReference type="Proteomes" id="UP000677234"/>
    </source>
</evidence>
<evidence type="ECO:0000313" key="6">
    <source>
        <dbReference type="EMBL" id="QUO40135.1"/>
    </source>
</evidence>
<evidence type="ECO:0000256" key="1">
    <source>
        <dbReference type="ARBA" id="ARBA00006754"/>
    </source>
</evidence>